<proteinExistence type="predicted"/>
<gene>
    <name evidence="2" type="ORF">EJK53_1827</name>
</gene>
<keyword evidence="1" id="KW-0812">Transmembrane</keyword>
<protein>
    <submittedName>
        <fullName evidence="2">Uncharacterized protein</fullName>
    </submittedName>
</protein>
<reference evidence="2 3" key="1">
    <citation type="submission" date="2018-12" db="EMBL/GenBank/DDBJ databases">
        <title>Persistence of Moraxella catarrhalis in Chronic Obstructive Pulmonary Disease and Regulation of the Hag/MID Adhesin.</title>
        <authorList>
            <person name="Murphy T."/>
            <person name="Zhao X."/>
            <person name="Vyas G."/>
            <person name="Aluvathingal J."/>
            <person name="Nadendla S."/>
            <person name="Tallon L."/>
            <person name="Tettelin H."/>
        </authorList>
    </citation>
    <scope>NUCLEOTIDE SEQUENCE [LARGE SCALE GENOMIC DNA]</scope>
    <source>
        <strain evidence="2 3">46P58B1</strain>
    </source>
</reference>
<accession>A0A3Q9GG17</accession>
<name>A0A3Q9GG17_MORCA</name>
<feature type="transmembrane region" description="Helical" evidence="1">
    <location>
        <begin position="20"/>
        <end position="41"/>
    </location>
</feature>
<dbReference type="AlphaFoldDB" id="A0A3Q9GG17"/>
<evidence type="ECO:0000313" key="2">
    <source>
        <dbReference type="EMBL" id="AZQ93264.1"/>
    </source>
</evidence>
<keyword evidence="1" id="KW-1133">Transmembrane helix</keyword>
<evidence type="ECO:0000313" key="3">
    <source>
        <dbReference type="Proteomes" id="UP000280228"/>
    </source>
</evidence>
<evidence type="ECO:0000256" key="1">
    <source>
        <dbReference type="SAM" id="Phobius"/>
    </source>
</evidence>
<sequence length="46" mass="5013">MASPSNQHCQQAKPSHHAIGGIMAGVIITHFPLIFPIFLFAQNRGK</sequence>
<dbReference type="Proteomes" id="UP000280228">
    <property type="component" value="Chromosome"/>
</dbReference>
<organism evidence="2 3">
    <name type="scientific">Moraxella catarrhalis</name>
    <name type="common">Branhamella catarrhalis</name>
    <dbReference type="NCBI Taxonomy" id="480"/>
    <lineage>
        <taxon>Bacteria</taxon>
        <taxon>Pseudomonadati</taxon>
        <taxon>Pseudomonadota</taxon>
        <taxon>Gammaproteobacteria</taxon>
        <taxon>Moraxellales</taxon>
        <taxon>Moraxellaceae</taxon>
        <taxon>Moraxella</taxon>
    </lineage>
</organism>
<keyword evidence="1" id="KW-0472">Membrane</keyword>
<dbReference type="EMBL" id="CP034662">
    <property type="protein sequence ID" value="AZQ93264.1"/>
    <property type="molecule type" value="Genomic_DNA"/>
</dbReference>